<dbReference type="PANTHER" id="PTHR39181">
    <property type="entry name" value="TYROSINE-PROTEIN PHOSPHATASE YWQE"/>
    <property type="match status" value="1"/>
</dbReference>
<comment type="catalytic activity">
    <reaction evidence="4">
        <text>O-phospho-L-tyrosyl-[protein] + H2O = L-tyrosyl-[protein] + phosphate</text>
        <dbReference type="Rhea" id="RHEA:10684"/>
        <dbReference type="Rhea" id="RHEA-COMP:10136"/>
        <dbReference type="Rhea" id="RHEA-COMP:20101"/>
        <dbReference type="ChEBI" id="CHEBI:15377"/>
        <dbReference type="ChEBI" id="CHEBI:43474"/>
        <dbReference type="ChEBI" id="CHEBI:46858"/>
        <dbReference type="ChEBI" id="CHEBI:61978"/>
        <dbReference type="EC" id="3.1.3.48"/>
    </reaction>
</comment>
<evidence type="ECO:0000256" key="2">
    <source>
        <dbReference type="ARBA" id="ARBA00013064"/>
    </source>
</evidence>
<gene>
    <name evidence="5" type="ORF">GCM10023189_28000</name>
</gene>
<accession>A0ABP8N0V2</accession>
<dbReference type="EC" id="3.1.3.48" evidence="2"/>
<keyword evidence="3" id="KW-0378">Hydrolase</keyword>
<protein>
    <recommendedName>
        <fullName evidence="2">protein-tyrosine-phosphatase</fullName>
        <ecNumber evidence="2">3.1.3.48</ecNumber>
    </recommendedName>
</protein>
<evidence type="ECO:0000313" key="6">
    <source>
        <dbReference type="Proteomes" id="UP001501175"/>
    </source>
</evidence>
<dbReference type="Gene3D" id="3.20.20.140">
    <property type="entry name" value="Metal-dependent hydrolases"/>
    <property type="match status" value="1"/>
</dbReference>
<reference evidence="6" key="1">
    <citation type="journal article" date="2019" name="Int. J. Syst. Evol. Microbiol.">
        <title>The Global Catalogue of Microorganisms (GCM) 10K type strain sequencing project: providing services to taxonomists for standard genome sequencing and annotation.</title>
        <authorList>
            <consortium name="The Broad Institute Genomics Platform"/>
            <consortium name="The Broad Institute Genome Sequencing Center for Infectious Disease"/>
            <person name="Wu L."/>
            <person name="Ma J."/>
        </authorList>
    </citation>
    <scope>NUCLEOTIDE SEQUENCE [LARGE SCALE GENOMIC DNA]</scope>
    <source>
        <strain evidence="6">JCM 17927</strain>
    </source>
</reference>
<sequence length="210" mass="24463">MPDLDDGLAEVEQSLRFLRGLYNLGWQSVVATSYIMQDYYLPDPALIIQKTQQLERLLRQEHIPVKLEPAAEYYWDEGLSNLLESDQELMCFTGNERARKFVLVETSLVHRPENFGVVMNILKQKGYSPVLSHAEQYVFLQQMPERVSILREAGVCFQVNLRSLTYEASPEARRLAQWLIREDMVDFWSAPPRLDLIQQAMESPLFPQIR</sequence>
<dbReference type="PANTHER" id="PTHR39181:SF1">
    <property type="entry name" value="TYROSINE-PROTEIN PHOSPHATASE YWQE"/>
    <property type="match status" value="1"/>
</dbReference>
<comment type="similarity">
    <text evidence="1">Belongs to the metallo-dependent hydrolases superfamily. CpsB/CapC family.</text>
</comment>
<keyword evidence="6" id="KW-1185">Reference proteome</keyword>
<evidence type="ECO:0000256" key="3">
    <source>
        <dbReference type="ARBA" id="ARBA00022801"/>
    </source>
</evidence>
<dbReference type="InterPro" id="IPR016667">
    <property type="entry name" value="Caps_polysacc_synth_CpsB/CapC"/>
</dbReference>
<dbReference type="Pfam" id="PF19567">
    <property type="entry name" value="CpsB_CapC"/>
    <property type="match status" value="1"/>
</dbReference>
<evidence type="ECO:0000256" key="4">
    <source>
        <dbReference type="ARBA" id="ARBA00051722"/>
    </source>
</evidence>
<dbReference type="EMBL" id="BAABHD010000029">
    <property type="protein sequence ID" value="GAA4457395.1"/>
    <property type="molecule type" value="Genomic_DNA"/>
</dbReference>
<name>A0ABP8N0V2_9BACT</name>
<comment type="caution">
    <text evidence="5">The sequence shown here is derived from an EMBL/GenBank/DDBJ whole genome shotgun (WGS) entry which is preliminary data.</text>
</comment>
<proteinExistence type="inferred from homology"/>
<dbReference type="Proteomes" id="UP001501175">
    <property type="component" value="Unassembled WGS sequence"/>
</dbReference>
<evidence type="ECO:0000313" key="5">
    <source>
        <dbReference type="EMBL" id="GAA4457395.1"/>
    </source>
</evidence>
<evidence type="ECO:0000256" key="1">
    <source>
        <dbReference type="ARBA" id="ARBA00005750"/>
    </source>
</evidence>
<organism evidence="5 6">
    <name type="scientific">Nibrella saemangeumensis</name>
    <dbReference type="NCBI Taxonomy" id="1084526"/>
    <lineage>
        <taxon>Bacteria</taxon>
        <taxon>Pseudomonadati</taxon>
        <taxon>Bacteroidota</taxon>
        <taxon>Cytophagia</taxon>
        <taxon>Cytophagales</taxon>
        <taxon>Spirosomataceae</taxon>
        <taxon>Nibrella</taxon>
    </lineage>
</organism>